<organism evidence="2 3">
    <name type="scientific">Xylaria grammica</name>
    <dbReference type="NCBI Taxonomy" id="363999"/>
    <lineage>
        <taxon>Eukaryota</taxon>
        <taxon>Fungi</taxon>
        <taxon>Dikarya</taxon>
        <taxon>Ascomycota</taxon>
        <taxon>Pezizomycotina</taxon>
        <taxon>Sordariomycetes</taxon>
        <taxon>Xylariomycetidae</taxon>
        <taxon>Xylariales</taxon>
        <taxon>Xylariaceae</taxon>
        <taxon>Xylaria</taxon>
    </lineage>
</organism>
<name>A0A439DHF0_9PEZI</name>
<gene>
    <name evidence="2" type="ORF">EKO27_g1269</name>
</gene>
<dbReference type="Pfam" id="PF00022">
    <property type="entry name" value="Actin"/>
    <property type="match status" value="1"/>
</dbReference>
<dbReference type="SUPFAM" id="SSF53067">
    <property type="entry name" value="Actin-like ATPase domain"/>
    <property type="match status" value="1"/>
</dbReference>
<evidence type="ECO:0000313" key="2">
    <source>
        <dbReference type="EMBL" id="RWA13835.1"/>
    </source>
</evidence>
<reference evidence="2 3" key="1">
    <citation type="submission" date="2018-12" db="EMBL/GenBank/DDBJ databases">
        <title>Draft genome sequence of Xylaria grammica IHI A82.</title>
        <authorList>
            <person name="Buettner E."/>
            <person name="Kellner H."/>
        </authorList>
    </citation>
    <scope>NUCLEOTIDE SEQUENCE [LARGE SCALE GENOMIC DNA]</scope>
    <source>
        <strain evidence="2 3">IHI A82</strain>
    </source>
</reference>
<evidence type="ECO:0000313" key="3">
    <source>
        <dbReference type="Proteomes" id="UP000286045"/>
    </source>
</evidence>
<dbReference type="InterPro" id="IPR004000">
    <property type="entry name" value="Actin"/>
</dbReference>
<keyword evidence="3" id="KW-1185">Reference proteome</keyword>
<dbReference type="EMBL" id="RYZI01000018">
    <property type="protein sequence ID" value="RWA13835.1"/>
    <property type="molecule type" value="Genomic_DNA"/>
</dbReference>
<feature type="region of interest" description="Disordered" evidence="1">
    <location>
        <begin position="56"/>
        <end position="88"/>
    </location>
</feature>
<sequence>MPFLSLYTWNSVAHAPTHPSSSFFHFFLAHSGPTPGPTPGLYAGGLPQRFSTIISGSLSSPSSSPSADVESSASGGGRGKSNGLGHPPARGHGQLLLDIAIFTSIQNAARGDDKRLRDFLGSIMVVGGGSKIPLFTQTLEEKLRARRADLLDRILVSRSARDMDEQVVVWKGASVFAKLPANDSWITPFEFERLGARVLHHKVLWAW</sequence>
<dbReference type="AlphaFoldDB" id="A0A439DHF0"/>
<evidence type="ECO:0000256" key="1">
    <source>
        <dbReference type="SAM" id="MobiDB-lite"/>
    </source>
</evidence>
<proteinExistence type="predicted"/>
<dbReference type="Gene3D" id="3.30.420.580">
    <property type="match status" value="1"/>
</dbReference>
<comment type="caution">
    <text evidence="2">The sequence shown here is derived from an EMBL/GenBank/DDBJ whole genome shotgun (WGS) entry which is preliminary data.</text>
</comment>
<dbReference type="Proteomes" id="UP000286045">
    <property type="component" value="Unassembled WGS sequence"/>
</dbReference>
<protein>
    <submittedName>
        <fullName evidence="2">Uncharacterized protein</fullName>
    </submittedName>
</protein>
<dbReference type="InterPro" id="IPR043129">
    <property type="entry name" value="ATPase_NBD"/>
</dbReference>
<dbReference type="STRING" id="363999.A0A439DHF0"/>
<accession>A0A439DHF0</accession>
<feature type="compositionally biased region" description="Low complexity" evidence="1">
    <location>
        <begin position="56"/>
        <end position="73"/>
    </location>
</feature>